<evidence type="ECO:0000313" key="1">
    <source>
        <dbReference type="EMBL" id="PBK67734.1"/>
    </source>
</evidence>
<accession>A0A2H3BFP1</accession>
<evidence type="ECO:0000313" key="2">
    <source>
        <dbReference type="Proteomes" id="UP000218334"/>
    </source>
</evidence>
<dbReference type="AlphaFoldDB" id="A0A2H3BFP1"/>
<name>A0A2H3BFP1_9AGAR</name>
<protein>
    <submittedName>
        <fullName evidence="1">Uncharacterized protein</fullName>
    </submittedName>
</protein>
<proteinExistence type="predicted"/>
<sequence>MELLEVNRLGSRSGLPVFSSLCIPLAIILSRCVHLASLGDSFMYHRSSTGTERNEDHLHDRVLRRDWSFPARLYGLLLSQHLPLGTSFTLHLIKNLANSCEGINDCRVLKRGFVAPA</sequence>
<organism evidence="1 2">
    <name type="scientific">Armillaria solidipes</name>
    <dbReference type="NCBI Taxonomy" id="1076256"/>
    <lineage>
        <taxon>Eukaryota</taxon>
        <taxon>Fungi</taxon>
        <taxon>Dikarya</taxon>
        <taxon>Basidiomycota</taxon>
        <taxon>Agaricomycotina</taxon>
        <taxon>Agaricomycetes</taxon>
        <taxon>Agaricomycetidae</taxon>
        <taxon>Agaricales</taxon>
        <taxon>Marasmiineae</taxon>
        <taxon>Physalacriaceae</taxon>
        <taxon>Armillaria</taxon>
    </lineage>
</organism>
<dbReference type="EMBL" id="KZ293435">
    <property type="protein sequence ID" value="PBK67734.1"/>
    <property type="molecule type" value="Genomic_DNA"/>
</dbReference>
<dbReference type="Proteomes" id="UP000218334">
    <property type="component" value="Unassembled WGS sequence"/>
</dbReference>
<keyword evidence="2" id="KW-1185">Reference proteome</keyword>
<reference evidence="2" key="1">
    <citation type="journal article" date="2017" name="Nat. Ecol. Evol.">
        <title>Genome expansion and lineage-specific genetic innovations in the forest pathogenic fungi Armillaria.</title>
        <authorList>
            <person name="Sipos G."/>
            <person name="Prasanna A.N."/>
            <person name="Walter M.C."/>
            <person name="O'Connor E."/>
            <person name="Balint B."/>
            <person name="Krizsan K."/>
            <person name="Kiss B."/>
            <person name="Hess J."/>
            <person name="Varga T."/>
            <person name="Slot J."/>
            <person name="Riley R."/>
            <person name="Boka B."/>
            <person name="Rigling D."/>
            <person name="Barry K."/>
            <person name="Lee J."/>
            <person name="Mihaltcheva S."/>
            <person name="LaButti K."/>
            <person name="Lipzen A."/>
            <person name="Waldron R."/>
            <person name="Moloney N.M."/>
            <person name="Sperisen C."/>
            <person name="Kredics L."/>
            <person name="Vagvoelgyi C."/>
            <person name="Patrignani A."/>
            <person name="Fitzpatrick D."/>
            <person name="Nagy I."/>
            <person name="Doyle S."/>
            <person name="Anderson J.B."/>
            <person name="Grigoriev I.V."/>
            <person name="Gueldener U."/>
            <person name="Muensterkoetter M."/>
            <person name="Nagy L.G."/>
        </authorList>
    </citation>
    <scope>NUCLEOTIDE SEQUENCE [LARGE SCALE GENOMIC DNA]</scope>
    <source>
        <strain evidence="2">28-4</strain>
    </source>
</reference>
<gene>
    <name evidence="1" type="ORF">ARMSODRAFT_299323</name>
</gene>